<gene>
    <name evidence="3" type="ORF">FRD01_10360</name>
</gene>
<protein>
    <recommendedName>
        <fullName evidence="2">Activator of Hsp90 ATPase homologue 1/2-like C-terminal domain-containing protein</fullName>
    </recommendedName>
</protein>
<dbReference type="Pfam" id="PF08327">
    <property type="entry name" value="AHSA1"/>
    <property type="match status" value="1"/>
</dbReference>
<proteinExistence type="inferred from homology"/>
<evidence type="ECO:0000256" key="1">
    <source>
        <dbReference type="ARBA" id="ARBA00006817"/>
    </source>
</evidence>
<comment type="similarity">
    <text evidence="1">Belongs to the AHA1 family.</text>
</comment>
<keyword evidence="4" id="KW-1185">Reference proteome</keyword>
<dbReference type="EMBL" id="CP042467">
    <property type="protein sequence ID" value="QED27635.1"/>
    <property type="molecule type" value="Genomic_DNA"/>
</dbReference>
<dbReference type="OrthoDB" id="9803476at2"/>
<dbReference type="RefSeq" id="WP_146959346.1">
    <property type="nucleotide sequence ID" value="NZ_CP042467.1"/>
</dbReference>
<name>A0A5B8XQ41_9DELT</name>
<dbReference type="Gene3D" id="3.30.530.20">
    <property type="match status" value="1"/>
</dbReference>
<evidence type="ECO:0000259" key="2">
    <source>
        <dbReference type="Pfam" id="PF08327"/>
    </source>
</evidence>
<dbReference type="SUPFAM" id="SSF55961">
    <property type="entry name" value="Bet v1-like"/>
    <property type="match status" value="1"/>
</dbReference>
<accession>A0A5B8XQ41</accession>
<organism evidence="3 4">
    <name type="scientific">Microvenator marinus</name>
    <dbReference type="NCBI Taxonomy" id="2600177"/>
    <lineage>
        <taxon>Bacteria</taxon>
        <taxon>Deltaproteobacteria</taxon>
        <taxon>Bradymonadales</taxon>
        <taxon>Microvenatoraceae</taxon>
        <taxon>Microvenator</taxon>
    </lineage>
</organism>
<reference evidence="3 4" key="1">
    <citation type="submission" date="2019-08" db="EMBL/GenBank/DDBJ databases">
        <authorList>
            <person name="Liang Q."/>
        </authorList>
    </citation>
    <scope>NUCLEOTIDE SEQUENCE [LARGE SCALE GENOMIC DNA]</scope>
    <source>
        <strain evidence="3 4">V1718</strain>
    </source>
</reference>
<dbReference type="InterPro" id="IPR023393">
    <property type="entry name" value="START-like_dom_sf"/>
</dbReference>
<evidence type="ECO:0000313" key="4">
    <source>
        <dbReference type="Proteomes" id="UP000321595"/>
    </source>
</evidence>
<feature type="domain" description="Activator of Hsp90 ATPase homologue 1/2-like C-terminal" evidence="2">
    <location>
        <begin position="11"/>
        <end position="127"/>
    </location>
</feature>
<dbReference type="AlphaFoldDB" id="A0A5B8XQ41"/>
<dbReference type="InterPro" id="IPR013538">
    <property type="entry name" value="ASHA1/2-like_C"/>
</dbReference>
<evidence type="ECO:0000313" key="3">
    <source>
        <dbReference type="EMBL" id="QED27635.1"/>
    </source>
</evidence>
<sequence length="133" mass="15143">MDELKITTEFDVPPEQVYKAWLSSKLHSEMTGVACEISGKVGGKFRAGDGYIEGVTVELEPNRRIVQKWRSKDFPADAPDSTVEILLFPIDDDGCLFQLFHTGLPAGDGDDYLEGWEEHYLEPMREFFGEFEY</sequence>
<dbReference type="Proteomes" id="UP000321595">
    <property type="component" value="Chromosome"/>
</dbReference>
<dbReference type="KEGG" id="bbae:FRD01_10360"/>